<evidence type="ECO:0000256" key="1">
    <source>
        <dbReference type="ARBA" id="ARBA00004651"/>
    </source>
</evidence>
<keyword evidence="2" id="KW-1003">Cell membrane</keyword>
<reference evidence="8 9" key="1">
    <citation type="submission" date="2020-08" db="EMBL/GenBank/DDBJ databases">
        <title>Novel species isolated from subtropical streams in China.</title>
        <authorList>
            <person name="Lu H."/>
        </authorList>
    </citation>
    <scope>NUCLEOTIDE SEQUENCE [LARGE SCALE GENOMIC DNA]</scope>
    <source>
        <strain evidence="8 9">CCTCC AB 2015119</strain>
    </source>
</reference>
<dbReference type="PANTHER" id="PTHR36115:SF10">
    <property type="entry name" value="RDD DOMAIN-CONTAINING PROTEIN"/>
    <property type="match status" value="1"/>
</dbReference>
<name>A0ABR6XH37_9BURK</name>
<feature type="transmembrane region" description="Helical" evidence="6">
    <location>
        <begin position="81"/>
        <end position="99"/>
    </location>
</feature>
<dbReference type="InterPro" id="IPR010432">
    <property type="entry name" value="RDD"/>
</dbReference>
<evidence type="ECO:0000256" key="5">
    <source>
        <dbReference type="ARBA" id="ARBA00023136"/>
    </source>
</evidence>
<feature type="domain" description="RDD" evidence="7">
    <location>
        <begin position="2"/>
        <end position="138"/>
    </location>
</feature>
<sequence length="154" mass="17790">MVYEALLLFGIVFVAGFLFDVITQSKHALTLRHLRQVWLFIVIGIYFVFCWTRSGQTLAMQTWRIRVADTDGKKLPLVKAIVRYCLAWMWFIPAMAINYQLGLKEWPMVIVLGIGIAGWAMTSRLDEHGQFLHDKLAKTRLFHVSSENEKIATM</sequence>
<keyword evidence="9" id="KW-1185">Reference proteome</keyword>
<protein>
    <submittedName>
        <fullName evidence="8">RDD family protein</fullName>
    </submittedName>
</protein>
<dbReference type="InterPro" id="IPR051791">
    <property type="entry name" value="Pra-immunoreactive"/>
</dbReference>
<accession>A0ABR6XH37</accession>
<evidence type="ECO:0000259" key="7">
    <source>
        <dbReference type="Pfam" id="PF06271"/>
    </source>
</evidence>
<evidence type="ECO:0000256" key="3">
    <source>
        <dbReference type="ARBA" id="ARBA00022692"/>
    </source>
</evidence>
<organism evidence="8 9">
    <name type="scientific">Undibacterium aquatile</name>
    <dbReference type="NCBI Taxonomy" id="1537398"/>
    <lineage>
        <taxon>Bacteria</taxon>
        <taxon>Pseudomonadati</taxon>
        <taxon>Pseudomonadota</taxon>
        <taxon>Betaproteobacteria</taxon>
        <taxon>Burkholderiales</taxon>
        <taxon>Oxalobacteraceae</taxon>
        <taxon>Undibacterium</taxon>
    </lineage>
</organism>
<evidence type="ECO:0000256" key="2">
    <source>
        <dbReference type="ARBA" id="ARBA00022475"/>
    </source>
</evidence>
<dbReference type="Proteomes" id="UP000637632">
    <property type="component" value="Unassembled WGS sequence"/>
</dbReference>
<keyword evidence="5 6" id="KW-0472">Membrane</keyword>
<dbReference type="PANTHER" id="PTHR36115">
    <property type="entry name" value="PROLINE-RICH ANTIGEN HOMOLOG-RELATED"/>
    <property type="match status" value="1"/>
</dbReference>
<keyword evidence="3 6" id="KW-0812">Transmembrane</keyword>
<gene>
    <name evidence="8" type="ORF">H8K26_12305</name>
</gene>
<evidence type="ECO:0000256" key="6">
    <source>
        <dbReference type="SAM" id="Phobius"/>
    </source>
</evidence>
<feature type="transmembrane region" description="Helical" evidence="6">
    <location>
        <begin position="37"/>
        <end position="54"/>
    </location>
</feature>
<evidence type="ECO:0000256" key="4">
    <source>
        <dbReference type="ARBA" id="ARBA00022989"/>
    </source>
</evidence>
<evidence type="ECO:0000313" key="9">
    <source>
        <dbReference type="Proteomes" id="UP000637632"/>
    </source>
</evidence>
<dbReference type="Pfam" id="PF06271">
    <property type="entry name" value="RDD"/>
    <property type="match status" value="1"/>
</dbReference>
<feature type="transmembrane region" description="Helical" evidence="6">
    <location>
        <begin position="106"/>
        <end position="122"/>
    </location>
</feature>
<dbReference type="EMBL" id="JACOFT010000004">
    <property type="protein sequence ID" value="MBC3812225.1"/>
    <property type="molecule type" value="Genomic_DNA"/>
</dbReference>
<keyword evidence="4 6" id="KW-1133">Transmembrane helix</keyword>
<feature type="transmembrane region" description="Helical" evidence="6">
    <location>
        <begin position="6"/>
        <end position="25"/>
    </location>
</feature>
<proteinExistence type="predicted"/>
<comment type="caution">
    <text evidence="8">The sequence shown here is derived from an EMBL/GenBank/DDBJ whole genome shotgun (WGS) entry which is preliminary data.</text>
</comment>
<evidence type="ECO:0000313" key="8">
    <source>
        <dbReference type="EMBL" id="MBC3812225.1"/>
    </source>
</evidence>
<comment type="subcellular location">
    <subcellularLocation>
        <location evidence="1">Cell membrane</location>
        <topology evidence="1">Multi-pass membrane protein</topology>
    </subcellularLocation>
</comment>